<dbReference type="Proteomes" id="UP001156215">
    <property type="component" value="Chromosome"/>
</dbReference>
<name>A0A9E9LWP4_9BURK</name>
<gene>
    <name evidence="1" type="ORF">NB640_00770</name>
</gene>
<protein>
    <submittedName>
        <fullName evidence="1">SMI1/KNR4 family protein</fullName>
    </submittedName>
</protein>
<dbReference type="KEGG" id="ovb:NB640_00770"/>
<evidence type="ECO:0000313" key="1">
    <source>
        <dbReference type="EMBL" id="WAW10234.1"/>
    </source>
</evidence>
<dbReference type="EMBL" id="CP098242">
    <property type="protein sequence ID" value="WAW10234.1"/>
    <property type="molecule type" value="Genomic_DNA"/>
</dbReference>
<dbReference type="AlphaFoldDB" id="A0A9E9LWP4"/>
<dbReference type="SUPFAM" id="SSF160631">
    <property type="entry name" value="SMI1/KNR4-like"/>
    <property type="match status" value="1"/>
</dbReference>
<dbReference type="RefSeq" id="WP_269309239.1">
    <property type="nucleotide sequence ID" value="NZ_CP098242.1"/>
</dbReference>
<accession>A0A9E9LWP4</accession>
<reference evidence="1" key="1">
    <citation type="journal article" date="2022" name="Front. Microbiol.">
        <title>New perspectives on an old grouping: The genomic and phenotypic variability of Oxalobacter formigenes and the implications for calcium oxalate stone prevention.</title>
        <authorList>
            <person name="Chmiel J.A."/>
            <person name="Carr C."/>
            <person name="Stuivenberg G.A."/>
            <person name="Venema R."/>
            <person name="Chanyi R.M."/>
            <person name="Al K.F."/>
            <person name="Giguere D."/>
            <person name="Say H."/>
            <person name="Akouris P.P."/>
            <person name="Dominguez Romero S.A."/>
            <person name="Kwong A."/>
            <person name="Tai V."/>
            <person name="Koval S.F."/>
            <person name="Razvi H."/>
            <person name="Bjazevic J."/>
            <person name="Burton J.P."/>
        </authorList>
    </citation>
    <scope>NUCLEOTIDE SEQUENCE</scope>
    <source>
        <strain evidence="1">WoOx3</strain>
    </source>
</reference>
<sequence length="197" mass="22823">MGRFADLIRQHVSRYDHLGTETASNGAVRTGYVKHIPGGAWLHATFPPLNEEKIGRMVQLIRRRLPQELREFYLDANGFNYMLDTFVVTGLPEGNVRAPNAPPMPYHIETLDKQERPRDAKADMVFFGAYDYDLSRIYMRENDSRVFYCTYDSAEPIGEWPSFYDCLSSEFARIDRLRDKNGERFDLEGSPLPFGRK</sequence>
<evidence type="ECO:0000313" key="2">
    <source>
        <dbReference type="Proteomes" id="UP001156215"/>
    </source>
</evidence>
<proteinExistence type="predicted"/>
<keyword evidence="2" id="KW-1185">Reference proteome</keyword>
<dbReference type="InterPro" id="IPR037883">
    <property type="entry name" value="Knr4/Smi1-like_sf"/>
</dbReference>
<organism evidence="1 2">
    <name type="scientific">Oxalobacter vibrioformis</name>
    <dbReference type="NCBI Taxonomy" id="933080"/>
    <lineage>
        <taxon>Bacteria</taxon>
        <taxon>Pseudomonadati</taxon>
        <taxon>Pseudomonadota</taxon>
        <taxon>Betaproteobacteria</taxon>
        <taxon>Burkholderiales</taxon>
        <taxon>Oxalobacteraceae</taxon>
        <taxon>Oxalobacter</taxon>
    </lineage>
</organism>